<keyword evidence="2" id="KW-1185">Reference proteome</keyword>
<dbReference type="AlphaFoldDB" id="B8EKT5"/>
<dbReference type="eggNOG" id="COG5283">
    <property type="taxonomic scope" value="Bacteria"/>
</dbReference>
<dbReference type="KEGG" id="msl:Msil_3053"/>
<dbReference type="RefSeq" id="WP_012592032.1">
    <property type="nucleotide sequence ID" value="NC_011666.1"/>
</dbReference>
<evidence type="ECO:0000313" key="1">
    <source>
        <dbReference type="EMBL" id="ACK51963.1"/>
    </source>
</evidence>
<dbReference type="STRING" id="395965.Msil_3053"/>
<dbReference type="Proteomes" id="UP000002257">
    <property type="component" value="Chromosome"/>
</dbReference>
<evidence type="ECO:0008006" key="3">
    <source>
        <dbReference type="Google" id="ProtNLM"/>
    </source>
</evidence>
<gene>
    <name evidence="1" type="ordered locus">Msil_3053</name>
</gene>
<sequence length="420" mass="43254">MADDVTIRFTADVSDLQRGIQQANSALAATTTTLNAGASQINASFANLTQAYVSSSGQEITSARAASEAQIAIARQTEQARFDIALNGAKLNTALIREQAQTGQISRQEELAGLLASEKQREDIEALHLQSLQGLYAQGSAAYANVQRQIDELASQSVLRRQEIDREVNQQIYADYKRTFEQIGSSMTQSVMGLIQGQQTLGQAAQRIAASIVQSFIAARVRFVADWLAGLATNTAATTAAEATQTSAVAAGVATRSGLQTTAAAASNANIVANVLKSITASAAETFAGIFGFLSPVMGPAAAGPAAGGEATVLGAGAGIASFAVGAWSLPSDMVAQVHQGEMIIPAGQAAAVRSALSGGATGGGGAVHVHHSTNFNVQSIDAAGVKQFFKTNGKQILRTINDGVRTGSHLALSKLGRAL</sequence>
<dbReference type="OrthoDB" id="8443378at2"/>
<reference evidence="1 2" key="1">
    <citation type="journal article" date="2010" name="J. Bacteriol.">
        <title>Complete genome sequence of the aerobic facultative methanotroph Methylocella silvestris BL2.</title>
        <authorList>
            <person name="Chen Y."/>
            <person name="Crombie A."/>
            <person name="Rahman M.T."/>
            <person name="Dedysh S.N."/>
            <person name="Liesack W."/>
            <person name="Stott M.B."/>
            <person name="Alam M."/>
            <person name="Theisen A.R."/>
            <person name="Murrell J.C."/>
            <person name="Dunfield P.F."/>
        </authorList>
    </citation>
    <scope>NUCLEOTIDE SEQUENCE [LARGE SCALE GENOMIC DNA]</scope>
    <source>
        <strain evidence="2">DSM 15510 / CIP 108128 / LMG 27833 / NCIMB 13906 / BL2</strain>
    </source>
</reference>
<protein>
    <recommendedName>
        <fullName evidence="3">Bacteriophage tail tape measure C-terminal domain-containing protein</fullName>
    </recommendedName>
</protein>
<dbReference type="EMBL" id="CP001280">
    <property type="protein sequence ID" value="ACK51963.1"/>
    <property type="molecule type" value="Genomic_DNA"/>
</dbReference>
<evidence type="ECO:0000313" key="2">
    <source>
        <dbReference type="Proteomes" id="UP000002257"/>
    </source>
</evidence>
<proteinExistence type="predicted"/>
<accession>B8EKT5</accession>
<name>B8EKT5_METSB</name>
<dbReference type="HOGENOM" id="CLU_609259_0_0_5"/>
<organism evidence="1 2">
    <name type="scientific">Methylocella silvestris (strain DSM 15510 / CIP 108128 / LMG 27833 / NCIMB 13906 / BL2)</name>
    <dbReference type="NCBI Taxonomy" id="395965"/>
    <lineage>
        <taxon>Bacteria</taxon>
        <taxon>Pseudomonadati</taxon>
        <taxon>Pseudomonadota</taxon>
        <taxon>Alphaproteobacteria</taxon>
        <taxon>Hyphomicrobiales</taxon>
        <taxon>Beijerinckiaceae</taxon>
        <taxon>Methylocella</taxon>
    </lineage>
</organism>